<evidence type="ECO:0000256" key="2">
    <source>
        <dbReference type="ARBA" id="ARBA00006996"/>
    </source>
</evidence>
<dbReference type="CDD" id="cd00030">
    <property type="entry name" value="C2"/>
    <property type="match status" value="2"/>
</dbReference>
<accession>A0A8K0IP75</accession>
<feature type="domain" description="SMP-LTD" evidence="14">
    <location>
        <begin position="40"/>
        <end position="237"/>
    </location>
</feature>
<keyword evidence="10" id="KW-0446">Lipid-binding</keyword>
<dbReference type="EMBL" id="CM017882">
    <property type="protein sequence ID" value="KAG1363971.1"/>
    <property type="molecule type" value="Genomic_DNA"/>
</dbReference>
<keyword evidence="16" id="KW-1185">Reference proteome</keyword>
<comment type="subcellular location">
    <subcellularLocation>
        <location evidence="1">Membrane</location>
        <topology evidence="1">Single-pass membrane protein</topology>
    </subcellularLocation>
</comment>
<evidence type="ECO:0000256" key="8">
    <source>
        <dbReference type="ARBA" id="ARBA00022989"/>
    </source>
</evidence>
<reference evidence="15" key="1">
    <citation type="journal article" date="2017" name="Gigascience">
        <title>The genome draft of coconut (Cocos nucifera).</title>
        <authorList>
            <person name="Xiao Y."/>
            <person name="Xu P."/>
            <person name="Fan H."/>
            <person name="Baudouin L."/>
            <person name="Xia W."/>
            <person name="Bocs S."/>
            <person name="Xu J."/>
            <person name="Li Q."/>
            <person name="Guo A."/>
            <person name="Zhou L."/>
            <person name="Li J."/>
            <person name="Wu Y."/>
            <person name="Ma Z."/>
            <person name="Armero A."/>
            <person name="Issali A.E."/>
            <person name="Liu N."/>
            <person name="Peng M."/>
            <person name="Yang Y."/>
        </authorList>
    </citation>
    <scope>NUCLEOTIDE SEQUENCE</scope>
    <source>
        <tissue evidence="15">Spear leaf of Hainan Tall coconut</tissue>
    </source>
</reference>
<dbReference type="InterPro" id="IPR031468">
    <property type="entry name" value="SMP_LBD"/>
</dbReference>
<protein>
    <submittedName>
        <fullName evidence="15">Synaptotagmin-5</fullName>
    </submittedName>
</protein>
<evidence type="ECO:0000256" key="7">
    <source>
        <dbReference type="ARBA" id="ARBA00022837"/>
    </source>
</evidence>
<evidence type="ECO:0000259" key="13">
    <source>
        <dbReference type="PROSITE" id="PS50004"/>
    </source>
</evidence>
<organism evidence="15 16">
    <name type="scientific">Cocos nucifera</name>
    <name type="common">Coconut palm</name>
    <dbReference type="NCBI Taxonomy" id="13894"/>
    <lineage>
        <taxon>Eukaryota</taxon>
        <taxon>Viridiplantae</taxon>
        <taxon>Streptophyta</taxon>
        <taxon>Embryophyta</taxon>
        <taxon>Tracheophyta</taxon>
        <taxon>Spermatophyta</taxon>
        <taxon>Magnoliopsida</taxon>
        <taxon>Liliopsida</taxon>
        <taxon>Arecaceae</taxon>
        <taxon>Arecoideae</taxon>
        <taxon>Cocoseae</taxon>
        <taxon>Attaleinae</taxon>
        <taxon>Cocos</taxon>
    </lineage>
</organism>
<comment type="similarity">
    <text evidence="2">Belongs to the synaptotagmin family.</text>
</comment>
<dbReference type="FunFam" id="2.60.40.150:FF:000100">
    <property type="entry name" value="Extended synaptotagmin-2"/>
    <property type="match status" value="1"/>
</dbReference>
<dbReference type="InterPro" id="IPR045050">
    <property type="entry name" value="Synaptotagmin_plant"/>
</dbReference>
<feature type="domain" description="C2" evidence="13">
    <location>
        <begin position="369"/>
        <end position="477"/>
    </location>
</feature>
<keyword evidence="9" id="KW-0445">Lipid transport</keyword>
<keyword evidence="8" id="KW-1133">Transmembrane helix</keyword>
<sequence length="477" mass="53472">MIVEFLSICCYGGSFLKDDCRRYKKDSSSSVLPIMGCFHTAPELNWLNLELMKIWPYVNEASSELIRTNVEPILEQYRSAILASLKFSKLTLGTVAPQFTGVSIIEDDSSGITMELELQWDGNPNIVLDIRTKLGVALPIQKKLDFTLKVIGGEISSIPGISDAIEGTIRDAIEDTLTWPVRKIVSILPGDYSLLLLSDLELKPVGMLEVKLVQARALSNKDIIGKSDPYAVLYVRPLRDRMKTSKTINNDLNPIWNEHYEFIVEDVSTQHLTVKIYDDEGIQPSEFIGCAQVRLKDLQPGKVKDIWLKLVKDLEVQRDRKNRGQVHLELLYCPFGMENEFPNPFAGQNFLMTSLEKALKSGVNGTDAAVTDRAATLRKKDVIIRGVLSVTVISAEDLPAMDVMGKADPFVVLSMKKLETKNKTRVVNDTLNPIWNQTFDFLVEDGLHDLLILEVYDHDTFGKVSSVLVFSFVGCNN</sequence>
<dbReference type="GO" id="GO:0046872">
    <property type="term" value="F:metal ion binding"/>
    <property type="evidence" value="ECO:0007669"/>
    <property type="project" value="UniProtKB-KW"/>
</dbReference>
<dbReference type="SUPFAM" id="SSF49562">
    <property type="entry name" value="C2 domain (Calcium/lipid-binding domain, CaLB)"/>
    <property type="match status" value="2"/>
</dbReference>
<gene>
    <name evidence="15" type="ORF">COCNU_11G007980</name>
</gene>
<dbReference type="GO" id="GO:0016020">
    <property type="term" value="C:membrane"/>
    <property type="evidence" value="ECO:0007669"/>
    <property type="project" value="UniProtKB-SubCell"/>
</dbReference>
<dbReference type="PROSITE" id="PS51847">
    <property type="entry name" value="SMP"/>
    <property type="match status" value="1"/>
</dbReference>
<keyword evidence="4" id="KW-0812">Transmembrane</keyword>
<evidence type="ECO:0000256" key="11">
    <source>
        <dbReference type="ARBA" id="ARBA00023136"/>
    </source>
</evidence>
<dbReference type="GO" id="GO:0005783">
    <property type="term" value="C:endoplasmic reticulum"/>
    <property type="evidence" value="ECO:0007669"/>
    <property type="project" value="TreeGrafter"/>
</dbReference>
<evidence type="ECO:0000313" key="15">
    <source>
        <dbReference type="EMBL" id="KAG1363971.1"/>
    </source>
</evidence>
<dbReference type="InterPro" id="IPR035892">
    <property type="entry name" value="C2_domain_sf"/>
</dbReference>
<evidence type="ECO:0000313" key="16">
    <source>
        <dbReference type="Proteomes" id="UP000797356"/>
    </source>
</evidence>
<evidence type="ECO:0000256" key="9">
    <source>
        <dbReference type="ARBA" id="ARBA00023055"/>
    </source>
</evidence>
<reference evidence="15" key="2">
    <citation type="submission" date="2019-07" db="EMBL/GenBank/DDBJ databases">
        <authorList>
            <person name="Yang Y."/>
            <person name="Bocs S."/>
            <person name="Baudouin L."/>
        </authorList>
    </citation>
    <scope>NUCLEOTIDE SEQUENCE</scope>
    <source>
        <tissue evidence="15">Spear leaf of Hainan Tall coconut</tissue>
    </source>
</reference>
<evidence type="ECO:0000256" key="6">
    <source>
        <dbReference type="ARBA" id="ARBA00022737"/>
    </source>
</evidence>
<dbReference type="OrthoDB" id="67700at2759"/>
<comment type="function">
    <text evidence="12">May be involved in membrane trafficking.</text>
</comment>
<keyword evidence="7" id="KW-0106">Calcium</keyword>
<dbReference type="FunFam" id="2.60.40.150:FF:000135">
    <property type="entry name" value="Plant synaptotagmin"/>
    <property type="match status" value="1"/>
</dbReference>
<dbReference type="Pfam" id="PF00168">
    <property type="entry name" value="C2"/>
    <property type="match status" value="2"/>
</dbReference>
<keyword evidence="11" id="KW-0472">Membrane</keyword>
<dbReference type="PANTHER" id="PTHR10774">
    <property type="entry name" value="EXTENDED SYNAPTOTAGMIN-RELATED"/>
    <property type="match status" value="1"/>
</dbReference>
<dbReference type="Gene3D" id="2.60.40.150">
    <property type="entry name" value="C2 domain"/>
    <property type="match status" value="2"/>
</dbReference>
<dbReference type="AlphaFoldDB" id="A0A8K0IP75"/>
<evidence type="ECO:0000256" key="12">
    <source>
        <dbReference type="ARBA" id="ARBA00058920"/>
    </source>
</evidence>
<dbReference type="CDD" id="cd21677">
    <property type="entry name" value="SMP_SYT"/>
    <property type="match status" value="1"/>
</dbReference>
<dbReference type="GO" id="GO:0006869">
    <property type="term" value="P:lipid transport"/>
    <property type="evidence" value="ECO:0007669"/>
    <property type="project" value="UniProtKB-KW"/>
</dbReference>
<evidence type="ECO:0000256" key="5">
    <source>
        <dbReference type="ARBA" id="ARBA00022723"/>
    </source>
</evidence>
<keyword evidence="5" id="KW-0479">Metal-binding</keyword>
<evidence type="ECO:0000259" key="14">
    <source>
        <dbReference type="PROSITE" id="PS51847"/>
    </source>
</evidence>
<dbReference type="PROSITE" id="PS50004">
    <property type="entry name" value="C2"/>
    <property type="match status" value="2"/>
</dbReference>
<dbReference type="GO" id="GO:0008289">
    <property type="term" value="F:lipid binding"/>
    <property type="evidence" value="ECO:0007669"/>
    <property type="project" value="UniProtKB-KW"/>
</dbReference>
<proteinExistence type="inferred from homology"/>
<dbReference type="SMART" id="SM00239">
    <property type="entry name" value="C2"/>
    <property type="match status" value="2"/>
</dbReference>
<keyword evidence="6" id="KW-0677">Repeat</keyword>
<name>A0A8K0IP75_COCNU</name>
<dbReference type="Proteomes" id="UP000797356">
    <property type="component" value="Chromosome 11"/>
</dbReference>
<dbReference type="InterPro" id="IPR000008">
    <property type="entry name" value="C2_dom"/>
</dbReference>
<feature type="domain" description="C2" evidence="13">
    <location>
        <begin position="188"/>
        <end position="308"/>
    </location>
</feature>
<evidence type="ECO:0000256" key="3">
    <source>
        <dbReference type="ARBA" id="ARBA00022448"/>
    </source>
</evidence>
<evidence type="ECO:0000256" key="4">
    <source>
        <dbReference type="ARBA" id="ARBA00022692"/>
    </source>
</evidence>
<dbReference type="PANTHER" id="PTHR10774:SF149">
    <property type="entry name" value="SYNAPTOTAGMIN-5"/>
    <property type="match status" value="1"/>
</dbReference>
<keyword evidence="3" id="KW-0813">Transport</keyword>
<dbReference type="PRINTS" id="PR00360">
    <property type="entry name" value="C2DOMAIN"/>
</dbReference>
<evidence type="ECO:0000256" key="1">
    <source>
        <dbReference type="ARBA" id="ARBA00004167"/>
    </source>
</evidence>
<comment type="caution">
    <text evidence="15">The sequence shown here is derived from an EMBL/GenBank/DDBJ whole genome shotgun (WGS) entry which is preliminary data.</text>
</comment>
<evidence type="ECO:0000256" key="10">
    <source>
        <dbReference type="ARBA" id="ARBA00023121"/>
    </source>
</evidence>